<dbReference type="InterPro" id="IPR043989">
    <property type="entry name" value="CCZ1/INTU/HSP4_longin_3"/>
</dbReference>
<dbReference type="GO" id="GO:0005929">
    <property type="term" value="C:cilium"/>
    <property type="evidence" value="ECO:0007669"/>
    <property type="project" value="TreeGrafter"/>
</dbReference>
<dbReference type="EMBL" id="JARAKH010000003">
    <property type="protein sequence ID" value="KAK8405002.1"/>
    <property type="molecule type" value="Genomic_DNA"/>
</dbReference>
<accession>A0AAW0UZ73</accession>
<gene>
    <name evidence="11" type="ORF">O3P69_001523</name>
</gene>
<keyword evidence="12" id="KW-1185">Reference proteome</keyword>
<evidence type="ECO:0000256" key="2">
    <source>
        <dbReference type="ARBA" id="ARBA00004241"/>
    </source>
</evidence>
<organism evidence="11 12">
    <name type="scientific">Scylla paramamosain</name>
    <name type="common">Mud crab</name>
    <dbReference type="NCBI Taxonomy" id="85552"/>
    <lineage>
        <taxon>Eukaryota</taxon>
        <taxon>Metazoa</taxon>
        <taxon>Ecdysozoa</taxon>
        <taxon>Arthropoda</taxon>
        <taxon>Crustacea</taxon>
        <taxon>Multicrustacea</taxon>
        <taxon>Malacostraca</taxon>
        <taxon>Eumalacostraca</taxon>
        <taxon>Eucarida</taxon>
        <taxon>Decapoda</taxon>
        <taxon>Pleocyemata</taxon>
        <taxon>Brachyura</taxon>
        <taxon>Eubrachyura</taxon>
        <taxon>Portunoidea</taxon>
        <taxon>Portunidae</taxon>
        <taxon>Portuninae</taxon>
        <taxon>Scylla</taxon>
    </lineage>
</organism>
<dbReference type="EMBL" id="JARAKH010000003">
    <property type="protein sequence ID" value="KAK8405003.1"/>
    <property type="molecule type" value="Genomic_DNA"/>
</dbReference>
<feature type="compositionally biased region" description="Low complexity" evidence="9">
    <location>
        <begin position="13"/>
        <end position="27"/>
    </location>
</feature>
<dbReference type="InterPro" id="IPR036034">
    <property type="entry name" value="PDZ_sf"/>
</dbReference>
<dbReference type="Proteomes" id="UP001487740">
    <property type="component" value="Unassembled WGS sequence"/>
</dbReference>
<keyword evidence="5" id="KW-0217">Developmental protein</keyword>
<feature type="region of interest" description="Disordered" evidence="9">
    <location>
        <begin position="621"/>
        <end position="647"/>
    </location>
</feature>
<evidence type="ECO:0000256" key="4">
    <source>
        <dbReference type="ARBA" id="ARBA00015639"/>
    </source>
</evidence>
<sequence length="899" mass="98184">MEGHVAHFDSDRGSYSGSSSGHSGESYGYEDAEWLKHVEPDGSLLYVESYVSSTVREKQAQALKAAGTSERKPAFSLPSKDIKKQNKLLGLLKRRPSVRVKGSPRIGLSGEVGGKGGAELSPAPKVTFRDNPSGEVRKVKLQVYEGGNNLGRRASLCETVLGLVPGRFSEPPDSRVMVAGLVPGSQALRNGAIKIGDWLKEVDGAEITWDNLDEVLAELQIPSLITMSVQKCASETLPDETGSDHKRVTQTQLVKVVTGMGGSSSPSTHLQELPHTLLYLSLVGVSEDSPDGADIRYQFPNWSNKLVKVRGMFITAAHTVQEVAGTPALCSTVCVDGEYYHVAYTREHNDVLLLALPHAYVSSHDIVGLMEQISTLIKFEFGTLVKGAGSSRHKGYLDHLMSHILGTVLGQGSQDGMTSSKEELRLNPYLPMVPVTPQSYVMAYPCWLILHDHEETKLQIDNCLSELESGDFGDEDTDCEDSLSLYNIIGSCLFYKGLLVASHLSPEEMRLVWLFTSHHGLLSLTAQESVSQLVGWRRVYLPVESSQDASSPGVHYLLLSAMNHCLLGVLLETGNITDMLDEDAGPDPFLVDQIEASLYHLHALHINTTCEESLTNGGIETISADDRFGKGTPSKKPKDRTDVVEGGLRLPDVPSILKQKSSAPLEPVLYMGEHGGNEWEEEASEDSIAHSSQDSSLAAEEDGREDEPDDDSESDWRIFKPTENRGLHQYDFEMKARPSKAPTSPIRVTCGKESVLFHLVQLEVGEGVLIQAHNSTPNTSPSSPPSHTTAPLHAQILHNFQTTCGHIHHVLQAAVRCKDACGGYQGSSALNTIKEHGVLFTYSPPTTDGGKRRAQTFSYWVVGRLLAAPYQREVYVCYHESVPQNLLEMAFRVSLGCVV</sequence>
<feature type="compositionally biased region" description="Basic and acidic residues" evidence="9">
    <location>
        <begin position="1"/>
        <end position="12"/>
    </location>
</feature>
<dbReference type="PANTHER" id="PTHR21082:SF4">
    <property type="entry name" value="PROTEIN INTURNED"/>
    <property type="match status" value="1"/>
</dbReference>
<evidence type="ECO:0000256" key="5">
    <source>
        <dbReference type="ARBA" id="ARBA00022473"/>
    </source>
</evidence>
<dbReference type="GO" id="GO:0005737">
    <property type="term" value="C:cytoplasm"/>
    <property type="evidence" value="ECO:0007669"/>
    <property type="project" value="TreeGrafter"/>
</dbReference>
<dbReference type="GO" id="GO:0016192">
    <property type="term" value="P:vesicle-mediated transport"/>
    <property type="evidence" value="ECO:0007669"/>
    <property type="project" value="InterPro"/>
</dbReference>
<dbReference type="PROSITE" id="PS50106">
    <property type="entry name" value="PDZ"/>
    <property type="match status" value="1"/>
</dbReference>
<protein>
    <recommendedName>
        <fullName evidence="4">Protein inturned</fullName>
    </recommendedName>
    <alternativeName>
        <fullName evidence="8">Inturned planar cell polarity effector homolog</fullName>
    </alternativeName>
</protein>
<feature type="region of interest" description="Disordered" evidence="9">
    <location>
        <begin position="1"/>
        <end position="27"/>
    </location>
</feature>
<dbReference type="EMBL" id="JARAKH010000003">
    <property type="protein sequence ID" value="KAK8405005.1"/>
    <property type="molecule type" value="Genomic_DNA"/>
</dbReference>
<comment type="similarity">
    <text evidence="3">Belongs to the inturned family.</text>
</comment>
<keyword evidence="6" id="KW-0963">Cytoplasm</keyword>
<dbReference type="GO" id="GO:0001736">
    <property type="term" value="P:establishment of planar polarity"/>
    <property type="evidence" value="ECO:0007669"/>
    <property type="project" value="InterPro"/>
</dbReference>
<dbReference type="Pfam" id="PF19033">
    <property type="entry name" value="Intu_longin_3"/>
    <property type="match status" value="1"/>
</dbReference>
<dbReference type="GO" id="GO:0060271">
    <property type="term" value="P:cilium assembly"/>
    <property type="evidence" value="ECO:0007669"/>
    <property type="project" value="InterPro"/>
</dbReference>
<dbReference type="GO" id="GO:0007399">
    <property type="term" value="P:nervous system development"/>
    <property type="evidence" value="ECO:0007669"/>
    <property type="project" value="TreeGrafter"/>
</dbReference>
<dbReference type="InterPro" id="IPR039151">
    <property type="entry name" value="INTU"/>
</dbReference>
<feature type="compositionally biased region" description="Acidic residues" evidence="9">
    <location>
        <begin position="699"/>
        <end position="713"/>
    </location>
</feature>
<evidence type="ECO:0000256" key="3">
    <source>
        <dbReference type="ARBA" id="ARBA00010034"/>
    </source>
</evidence>
<evidence type="ECO:0000313" key="12">
    <source>
        <dbReference type="Proteomes" id="UP001487740"/>
    </source>
</evidence>
<dbReference type="GO" id="GO:0009986">
    <property type="term" value="C:cell surface"/>
    <property type="evidence" value="ECO:0007669"/>
    <property type="project" value="UniProtKB-SubCell"/>
</dbReference>
<evidence type="ECO:0000256" key="8">
    <source>
        <dbReference type="ARBA" id="ARBA00032633"/>
    </source>
</evidence>
<dbReference type="PANTHER" id="PTHR21082">
    <property type="entry name" value="PROTEIN INTURNED"/>
    <property type="match status" value="1"/>
</dbReference>
<evidence type="ECO:0000313" key="11">
    <source>
        <dbReference type="EMBL" id="KAK8405005.1"/>
    </source>
</evidence>
<name>A0AAW0UZ73_SCYPA</name>
<dbReference type="Pfam" id="PF19032">
    <property type="entry name" value="Intu_longin_2"/>
    <property type="match status" value="1"/>
</dbReference>
<keyword evidence="7" id="KW-0970">Cilium biogenesis/degradation</keyword>
<comment type="subcellular location">
    <subcellularLocation>
        <location evidence="2">Cell surface</location>
    </subcellularLocation>
    <subcellularLocation>
        <location evidence="1">Cytoplasm</location>
        <location evidence="1">Cytoskeleton</location>
        <location evidence="1">Cilium basal body</location>
    </subcellularLocation>
</comment>
<evidence type="ECO:0000259" key="10">
    <source>
        <dbReference type="PROSITE" id="PS50106"/>
    </source>
</evidence>
<proteinExistence type="inferred from homology"/>
<reference evidence="11 12" key="1">
    <citation type="submission" date="2023-03" db="EMBL/GenBank/DDBJ databases">
        <title>High-quality genome of Scylla paramamosain provides insights in environmental adaptation.</title>
        <authorList>
            <person name="Zhang L."/>
        </authorList>
    </citation>
    <scope>NUCLEOTIDE SEQUENCE [LARGE SCALE GENOMIC DNA]</scope>
    <source>
        <strain evidence="11">LZ_2023a</strain>
        <tissue evidence="11">Muscle</tissue>
    </source>
</reference>
<dbReference type="Gene3D" id="2.30.42.10">
    <property type="match status" value="1"/>
</dbReference>
<comment type="caution">
    <text evidence="11">The sequence shown here is derived from an EMBL/GenBank/DDBJ whole genome shotgun (WGS) entry which is preliminary data.</text>
</comment>
<dbReference type="InterPro" id="IPR043988">
    <property type="entry name" value="CCZ1/INTU_longin_2"/>
</dbReference>
<feature type="region of interest" description="Disordered" evidence="9">
    <location>
        <begin position="100"/>
        <end position="123"/>
    </location>
</feature>
<dbReference type="AlphaFoldDB" id="A0AAW0UZ73"/>
<evidence type="ECO:0000256" key="1">
    <source>
        <dbReference type="ARBA" id="ARBA00004120"/>
    </source>
</evidence>
<dbReference type="SUPFAM" id="SSF50156">
    <property type="entry name" value="PDZ domain-like"/>
    <property type="match status" value="1"/>
</dbReference>
<evidence type="ECO:0000256" key="7">
    <source>
        <dbReference type="ARBA" id="ARBA00022794"/>
    </source>
</evidence>
<feature type="domain" description="PDZ" evidence="10">
    <location>
        <begin position="138"/>
        <end position="220"/>
    </location>
</feature>
<dbReference type="InterPro" id="IPR001478">
    <property type="entry name" value="PDZ"/>
</dbReference>
<evidence type="ECO:0000256" key="6">
    <source>
        <dbReference type="ARBA" id="ARBA00022490"/>
    </source>
</evidence>
<evidence type="ECO:0000256" key="9">
    <source>
        <dbReference type="SAM" id="MobiDB-lite"/>
    </source>
</evidence>
<feature type="region of interest" description="Disordered" evidence="9">
    <location>
        <begin position="678"/>
        <end position="720"/>
    </location>
</feature>
<dbReference type="InterPro" id="IPR043987">
    <property type="entry name" value="CCZ1/INTU/HSP4_longin_1"/>
</dbReference>
<dbReference type="Pfam" id="PF19031">
    <property type="entry name" value="Intu_longin_1"/>
    <property type="match status" value="1"/>
</dbReference>